<evidence type="ECO:0008006" key="4">
    <source>
        <dbReference type="Google" id="ProtNLM"/>
    </source>
</evidence>
<keyword evidence="1" id="KW-0732">Signal</keyword>
<comment type="caution">
    <text evidence="2">The sequence shown here is derived from an EMBL/GenBank/DDBJ whole genome shotgun (WGS) entry which is preliminary data.</text>
</comment>
<feature type="signal peptide" evidence="1">
    <location>
        <begin position="1"/>
        <end position="31"/>
    </location>
</feature>
<accession>A0ABQ0H021</accession>
<proteinExistence type="predicted"/>
<keyword evidence="3" id="KW-1185">Reference proteome</keyword>
<sequence length="112" mass="12274">MNGATVARALMLVTALTALLFLPPTHFQALAHDAPSGWTYPYQCCHDMDCRPVSAKSVAERPEGYVITGTGEVVGYRDSRIRQSPDGLFHWCSVAGKSDSRTICLFVPPRSF</sequence>
<protein>
    <recommendedName>
        <fullName evidence="4">Secreted protein</fullName>
    </recommendedName>
</protein>
<dbReference type="Proteomes" id="UP001628091">
    <property type="component" value="Unassembled WGS sequence"/>
</dbReference>
<evidence type="ECO:0000256" key="1">
    <source>
        <dbReference type="SAM" id="SignalP"/>
    </source>
</evidence>
<dbReference type="EMBL" id="BAAFZP010000001">
    <property type="protein sequence ID" value="GAB1582269.1"/>
    <property type="molecule type" value="Genomic_DNA"/>
</dbReference>
<gene>
    <name evidence="2" type="ORF">PPNSA23_22120</name>
</gene>
<organism evidence="2 3">
    <name type="scientific">Phyllobacterium phragmitis</name>
    <dbReference type="NCBI Taxonomy" id="2670329"/>
    <lineage>
        <taxon>Bacteria</taxon>
        <taxon>Pseudomonadati</taxon>
        <taxon>Pseudomonadota</taxon>
        <taxon>Alphaproteobacteria</taxon>
        <taxon>Hyphomicrobiales</taxon>
        <taxon>Phyllobacteriaceae</taxon>
        <taxon>Phyllobacterium</taxon>
    </lineage>
</organism>
<evidence type="ECO:0000313" key="3">
    <source>
        <dbReference type="Proteomes" id="UP001628091"/>
    </source>
</evidence>
<name>A0ABQ0H021_9HYPH</name>
<reference evidence="2 3" key="1">
    <citation type="submission" date="2024-10" db="EMBL/GenBank/DDBJ databases">
        <title>Isolation, draft genome sequencing and identification of Phyllobacterium sp. NSA23, isolated from leaf soil.</title>
        <authorList>
            <person name="Akita H."/>
        </authorList>
    </citation>
    <scope>NUCLEOTIDE SEQUENCE [LARGE SCALE GENOMIC DNA]</scope>
    <source>
        <strain evidence="2 3">NSA23</strain>
    </source>
</reference>
<feature type="chain" id="PRO_5046613610" description="Secreted protein" evidence="1">
    <location>
        <begin position="32"/>
        <end position="112"/>
    </location>
</feature>
<evidence type="ECO:0000313" key="2">
    <source>
        <dbReference type="EMBL" id="GAB1582269.1"/>
    </source>
</evidence>